<organism evidence="21 22">
    <name type="scientific">Cronartium quercuum f. sp. fusiforme G11</name>
    <dbReference type="NCBI Taxonomy" id="708437"/>
    <lineage>
        <taxon>Eukaryota</taxon>
        <taxon>Fungi</taxon>
        <taxon>Dikarya</taxon>
        <taxon>Basidiomycota</taxon>
        <taxon>Pucciniomycotina</taxon>
        <taxon>Pucciniomycetes</taxon>
        <taxon>Pucciniales</taxon>
        <taxon>Coleosporiaceae</taxon>
        <taxon>Cronartium</taxon>
    </lineage>
</organism>
<sequence length="1071" mass="117578">MISNQSITQSTFRITGMTCGSCVSAIETNLQNKPGIKSITVSLLPEKAIISFDNNILTNQSIIEAIDELGFDATFLNSKPISQQNKINQIQLSISGMTCASCSSNIEKQIQSLKGISKVSVSLLSERCTIDYYDSEWNQDQIISEIEDLGFEAQALSIICINDSDFNNDKDKVLLVKESKSIINVYGLQSTQDCLALQDSVLNLDGVNTATVDLASETLTIHFIRSILPLRTIVDHVASQGYDPIVGTGTDSTNSIQLQSLARTKEVTSWRKSFQQSITFAIPVFLLQMIFPMLSNDHPIRKHFTDLKILVNGWYLSDWLCLFLTIPVQFGIGLKFYKSAYKSLKHKSATMDLLVVIGTTASFTFSTLSLFFTPLLLYFESVPINYKPTTFFDTCTMLISFVSLGRFLENLAKRHTSTALSKLISLTPTTANIYIENPSNNQIIEKKIPTELIEPGDKLKIIPGDRIPADGKVIKGESNVDESMVTGEVLPVTKTTGSIVIGGTVNGTGTFDMIVTKSGSDTALAQIVKLVEEAQTSKAPIQAFADTVAGYFVPIVLILGLLTFVGWMTISHSGLFDYIPLPKMFEAGKLITCLKLCISVIVVACPCALGLATPTAVMVGTGVGASNGILIKGAGPLEAAEKISTIVLDKTGTLTQGKLEVVGINWVEGLTNEMKLEILKSIGLAESKSEHPLANAITRFVNQQTSSNEIQDKNVLELIKFESVTGKGVNCMIGTNHLIIGSESFLIEHLKETSIFNGNQNKFIEIEELKGNTCIHISLNSKLVCSISLSDKLKTESNQFIKNLKKMGFKVYMITGDKKRTAESIGKLLNLNPSEIFSEVSPLGKQQIIENLQKDGQKVAMVGDGINDSPALAISNLGIALSSGTEIAIEAAEVVLMRDDLLDVIAALDLSRRVFKQIRLNFLWASVYNLVGIPLAMGVLVPWGIHLHPMMAGAAMAFSSVSVVCSSLTLHWWVRPPNSIQEHPNKTQEIYHDDDDHHHHQEGQNWWKKHHLKILKLFKKIKGMKDDDDDDEVEVEYLPVINHDVDESNGEIFHSKNNSSNNHQHDLSSSV</sequence>
<keyword evidence="7" id="KW-0677">Repeat</keyword>
<name>A0A9P6T6P3_9BASI</name>
<dbReference type="NCBIfam" id="TIGR01525">
    <property type="entry name" value="ATPase-IB_hvy"/>
    <property type="match status" value="1"/>
</dbReference>
<keyword evidence="10 18" id="KW-0067">ATP-binding</keyword>
<evidence type="ECO:0000256" key="17">
    <source>
        <dbReference type="ARBA" id="ARBA00080126"/>
    </source>
</evidence>
<feature type="transmembrane region" description="Helical" evidence="18">
    <location>
        <begin position="277"/>
        <end position="294"/>
    </location>
</feature>
<evidence type="ECO:0000256" key="11">
    <source>
        <dbReference type="ARBA" id="ARBA00022842"/>
    </source>
</evidence>
<dbReference type="GO" id="GO:0016020">
    <property type="term" value="C:membrane"/>
    <property type="evidence" value="ECO:0007669"/>
    <property type="project" value="UniProtKB-SubCell"/>
</dbReference>
<comment type="subcellular location">
    <subcellularLocation>
        <location evidence="1">Endomembrane system</location>
        <topology evidence="1">Multi-pass membrane protein</topology>
    </subcellularLocation>
    <subcellularLocation>
        <location evidence="18">Membrane</location>
    </subcellularLocation>
</comment>
<keyword evidence="15" id="KW-0406">Ion transport</keyword>
<dbReference type="SFLD" id="SFLDG00002">
    <property type="entry name" value="C1.7:_P-type_atpase_like"/>
    <property type="match status" value="1"/>
</dbReference>
<evidence type="ECO:0000256" key="15">
    <source>
        <dbReference type="ARBA" id="ARBA00023065"/>
    </source>
</evidence>
<dbReference type="InterPro" id="IPR018303">
    <property type="entry name" value="ATPase_P-typ_P_site"/>
</dbReference>
<dbReference type="InterPro" id="IPR001757">
    <property type="entry name" value="P_typ_ATPase"/>
</dbReference>
<dbReference type="GO" id="GO:0012505">
    <property type="term" value="C:endomembrane system"/>
    <property type="evidence" value="ECO:0007669"/>
    <property type="project" value="UniProtKB-SubCell"/>
</dbReference>
<evidence type="ECO:0000256" key="5">
    <source>
        <dbReference type="ARBA" id="ARBA00022692"/>
    </source>
</evidence>
<evidence type="ECO:0000256" key="16">
    <source>
        <dbReference type="ARBA" id="ARBA00023136"/>
    </source>
</evidence>
<dbReference type="CDD" id="cd00371">
    <property type="entry name" value="HMA"/>
    <property type="match status" value="3"/>
</dbReference>
<evidence type="ECO:0000256" key="7">
    <source>
        <dbReference type="ARBA" id="ARBA00022737"/>
    </source>
</evidence>
<keyword evidence="12" id="KW-1278">Translocase</keyword>
<evidence type="ECO:0000256" key="12">
    <source>
        <dbReference type="ARBA" id="ARBA00022967"/>
    </source>
</evidence>
<dbReference type="PANTHER" id="PTHR43520">
    <property type="entry name" value="ATP7, ISOFORM B"/>
    <property type="match status" value="1"/>
</dbReference>
<evidence type="ECO:0000256" key="13">
    <source>
        <dbReference type="ARBA" id="ARBA00022989"/>
    </source>
</evidence>
<keyword evidence="22" id="KW-1185">Reference proteome</keyword>
<evidence type="ECO:0000313" key="22">
    <source>
        <dbReference type="Proteomes" id="UP000886653"/>
    </source>
</evidence>
<dbReference type="CDD" id="cd02094">
    <property type="entry name" value="P-type_ATPase_Cu-like"/>
    <property type="match status" value="1"/>
</dbReference>
<dbReference type="OrthoDB" id="2503562at2759"/>
<dbReference type="SFLD" id="SFLDS00003">
    <property type="entry name" value="Haloacid_Dehalogenase"/>
    <property type="match status" value="1"/>
</dbReference>
<dbReference type="FunFam" id="3.30.70.100:FF:000043">
    <property type="entry name" value="Copper-transporting ATPase 2"/>
    <property type="match status" value="1"/>
</dbReference>
<dbReference type="InterPro" id="IPR044492">
    <property type="entry name" value="P_typ_ATPase_HD_dom"/>
</dbReference>
<keyword evidence="13 18" id="KW-1133">Transmembrane helix</keyword>
<dbReference type="InterPro" id="IPR059000">
    <property type="entry name" value="ATPase_P-type_domA"/>
</dbReference>
<dbReference type="PANTHER" id="PTHR43520:SF8">
    <property type="entry name" value="P-TYPE CU(+) TRANSPORTER"/>
    <property type="match status" value="1"/>
</dbReference>
<feature type="transmembrane region" description="Helical" evidence="18">
    <location>
        <begin position="314"/>
        <end position="332"/>
    </location>
</feature>
<gene>
    <name evidence="21" type="ORF">CROQUDRAFT_136513</name>
</gene>
<feature type="domain" description="HMA" evidence="20">
    <location>
        <begin position="88"/>
        <end position="154"/>
    </location>
</feature>
<dbReference type="NCBIfam" id="TIGR01494">
    <property type="entry name" value="ATPase_P-type"/>
    <property type="match status" value="1"/>
</dbReference>
<dbReference type="Proteomes" id="UP000886653">
    <property type="component" value="Unassembled WGS sequence"/>
</dbReference>
<comment type="similarity">
    <text evidence="2 18">Belongs to the cation transport ATPase (P-type) (TC 3.A.3) family. Type IB subfamily.</text>
</comment>
<dbReference type="Gene3D" id="3.40.50.1000">
    <property type="entry name" value="HAD superfamily/HAD-like"/>
    <property type="match status" value="1"/>
</dbReference>
<protein>
    <recommendedName>
        <fullName evidence="3">P-type Cu(+) transporter</fullName>
        <ecNumber evidence="3">7.2.2.8</ecNumber>
    </recommendedName>
    <alternativeName>
        <fullName evidence="17">Cu(2+)-ATPase</fullName>
    </alternativeName>
</protein>
<dbReference type="GO" id="GO:0005507">
    <property type="term" value="F:copper ion binding"/>
    <property type="evidence" value="ECO:0007669"/>
    <property type="project" value="InterPro"/>
</dbReference>
<dbReference type="InterPro" id="IPR023214">
    <property type="entry name" value="HAD_sf"/>
</dbReference>
<dbReference type="SFLD" id="SFLDF00027">
    <property type="entry name" value="p-type_atpase"/>
    <property type="match status" value="1"/>
</dbReference>
<dbReference type="PRINTS" id="PR00942">
    <property type="entry name" value="CUATPASEI"/>
</dbReference>
<keyword evidence="6 18" id="KW-0479">Metal-binding</keyword>
<keyword evidence="8 18" id="KW-0547">Nucleotide-binding</keyword>
<feature type="domain" description="HMA" evidence="20">
    <location>
        <begin position="8"/>
        <end position="74"/>
    </location>
</feature>
<evidence type="ECO:0000256" key="18">
    <source>
        <dbReference type="RuleBase" id="RU362081"/>
    </source>
</evidence>
<dbReference type="PROSITE" id="PS01047">
    <property type="entry name" value="HMA_1"/>
    <property type="match status" value="2"/>
</dbReference>
<evidence type="ECO:0000256" key="1">
    <source>
        <dbReference type="ARBA" id="ARBA00004127"/>
    </source>
</evidence>
<dbReference type="InterPro" id="IPR008250">
    <property type="entry name" value="ATPase_P-typ_transduc_dom_A_sf"/>
</dbReference>
<feature type="region of interest" description="Disordered" evidence="19">
    <location>
        <begin position="1048"/>
        <end position="1071"/>
    </location>
</feature>
<keyword evidence="5 18" id="KW-0812">Transmembrane</keyword>
<dbReference type="Pfam" id="PF00403">
    <property type="entry name" value="HMA"/>
    <property type="match status" value="2"/>
</dbReference>
<dbReference type="InterPro" id="IPR006122">
    <property type="entry name" value="HMA_Cu_ion-bd"/>
</dbReference>
<dbReference type="SUPFAM" id="SSF81653">
    <property type="entry name" value="Calcium ATPase, transduction domain A"/>
    <property type="match status" value="1"/>
</dbReference>
<feature type="transmembrane region" description="Helical" evidence="18">
    <location>
        <begin position="922"/>
        <end position="945"/>
    </location>
</feature>
<accession>A0A9P6T6P3</accession>
<dbReference type="EMBL" id="MU167420">
    <property type="protein sequence ID" value="KAG0140770.1"/>
    <property type="molecule type" value="Genomic_DNA"/>
</dbReference>
<dbReference type="GO" id="GO:0140581">
    <property type="term" value="F:P-type monovalent copper transporter activity"/>
    <property type="evidence" value="ECO:0007669"/>
    <property type="project" value="UniProtKB-EC"/>
</dbReference>
<comment type="caution">
    <text evidence="21">The sequence shown here is derived from an EMBL/GenBank/DDBJ whole genome shotgun (WGS) entry which is preliminary data.</text>
</comment>
<dbReference type="GO" id="GO:0005524">
    <property type="term" value="F:ATP binding"/>
    <property type="evidence" value="ECO:0007669"/>
    <property type="project" value="UniProtKB-UniRule"/>
</dbReference>
<dbReference type="InterPro" id="IPR027256">
    <property type="entry name" value="P-typ_ATPase_IB"/>
</dbReference>
<dbReference type="GO" id="GO:0055070">
    <property type="term" value="P:copper ion homeostasis"/>
    <property type="evidence" value="ECO:0007669"/>
    <property type="project" value="TreeGrafter"/>
</dbReference>
<dbReference type="Pfam" id="PF00122">
    <property type="entry name" value="E1-E2_ATPase"/>
    <property type="match status" value="1"/>
</dbReference>
<dbReference type="GO" id="GO:0016887">
    <property type="term" value="F:ATP hydrolysis activity"/>
    <property type="evidence" value="ECO:0007669"/>
    <property type="project" value="InterPro"/>
</dbReference>
<dbReference type="InterPro" id="IPR036412">
    <property type="entry name" value="HAD-like_sf"/>
</dbReference>
<evidence type="ECO:0000256" key="4">
    <source>
        <dbReference type="ARBA" id="ARBA00022448"/>
    </source>
</evidence>
<dbReference type="NCBIfam" id="TIGR00003">
    <property type="entry name" value="copper ion binding protein"/>
    <property type="match status" value="2"/>
</dbReference>
<evidence type="ECO:0000256" key="19">
    <source>
        <dbReference type="SAM" id="MobiDB-lite"/>
    </source>
</evidence>
<dbReference type="AlphaFoldDB" id="A0A9P6T6P3"/>
<reference evidence="21" key="1">
    <citation type="submission" date="2013-11" db="EMBL/GenBank/DDBJ databases">
        <title>Genome sequence of the fusiform rust pathogen reveals effectors for host alternation and coevolution with pine.</title>
        <authorList>
            <consortium name="DOE Joint Genome Institute"/>
            <person name="Smith K."/>
            <person name="Pendleton A."/>
            <person name="Kubisiak T."/>
            <person name="Anderson C."/>
            <person name="Salamov A."/>
            <person name="Aerts A."/>
            <person name="Riley R."/>
            <person name="Clum A."/>
            <person name="Lindquist E."/>
            <person name="Ence D."/>
            <person name="Campbell M."/>
            <person name="Kronenberg Z."/>
            <person name="Feau N."/>
            <person name="Dhillon B."/>
            <person name="Hamelin R."/>
            <person name="Burleigh J."/>
            <person name="Smith J."/>
            <person name="Yandell M."/>
            <person name="Nelson C."/>
            <person name="Grigoriev I."/>
            <person name="Davis J."/>
        </authorList>
    </citation>
    <scope>NUCLEOTIDE SEQUENCE</scope>
    <source>
        <strain evidence="21">G11</strain>
    </source>
</reference>
<evidence type="ECO:0000256" key="10">
    <source>
        <dbReference type="ARBA" id="ARBA00022840"/>
    </source>
</evidence>
<evidence type="ECO:0000256" key="9">
    <source>
        <dbReference type="ARBA" id="ARBA00022796"/>
    </source>
</evidence>
<dbReference type="InterPro" id="IPR006121">
    <property type="entry name" value="HMA_dom"/>
</dbReference>
<keyword evidence="16 18" id="KW-0472">Membrane</keyword>
<evidence type="ECO:0000256" key="8">
    <source>
        <dbReference type="ARBA" id="ARBA00022741"/>
    </source>
</evidence>
<keyword evidence="9" id="KW-0187">Copper transport</keyword>
<dbReference type="Gene3D" id="3.40.1110.10">
    <property type="entry name" value="Calcium-transporting ATPase, cytoplasmic domain N"/>
    <property type="match status" value="1"/>
</dbReference>
<dbReference type="FunFam" id="3.30.70.100:FF:000001">
    <property type="entry name" value="ATPase copper transporting beta"/>
    <property type="match status" value="1"/>
</dbReference>
<dbReference type="PROSITE" id="PS50846">
    <property type="entry name" value="HMA_2"/>
    <property type="match status" value="2"/>
</dbReference>
<dbReference type="GO" id="GO:0043682">
    <property type="term" value="F:P-type divalent copper transporter activity"/>
    <property type="evidence" value="ECO:0007669"/>
    <property type="project" value="TreeGrafter"/>
</dbReference>
<keyword evidence="4" id="KW-0813">Transport</keyword>
<dbReference type="PRINTS" id="PR00119">
    <property type="entry name" value="CATATPASE"/>
</dbReference>
<dbReference type="InterPro" id="IPR023298">
    <property type="entry name" value="ATPase_P-typ_TM_dom_sf"/>
</dbReference>
<dbReference type="Gene3D" id="2.70.150.10">
    <property type="entry name" value="Calcium-transporting ATPase, cytoplasmic transduction domain A"/>
    <property type="match status" value="1"/>
</dbReference>
<proteinExistence type="inferred from homology"/>
<dbReference type="SUPFAM" id="SSF55008">
    <property type="entry name" value="HMA, heavy metal-associated domain"/>
    <property type="match status" value="3"/>
</dbReference>
<evidence type="ECO:0000259" key="20">
    <source>
        <dbReference type="PROSITE" id="PS50846"/>
    </source>
</evidence>
<feature type="transmembrane region" description="Helical" evidence="18">
    <location>
        <begin position="548"/>
        <end position="570"/>
    </location>
</feature>
<dbReference type="EC" id="7.2.2.8" evidence="3"/>
<evidence type="ECO:0000256" key="2">
    <source>
        <dbReference type="ARBA" id="ARBA00006024"/>
    </source>
</evidence>
<dbReference type="PROSITE" id="PS00154">
    <property type="entry name" value="ATPASE_E1_E2"/>
    <property type="match status" value="1"/>
</dbReference>
<dbReference type="SUPFAM" id="SSF81665">
    <property type="entry name" value="Calcium ATPase, transmembrane domain M"/>
    <property type="match status" value="1"/>
</dbReference>
<evidence type="ECO:0000256" key="6">
    <source>
        <dbReference type="ARBA" id="ARBA00022723"/>
    </source>
</evidence>
<dbReference type="Pfam" id="PF00702">
    <property type="entry name" value="Hydrolase"/>
    <property type="match status" value="1"/>
</dbReference>
<feature type="transmembrane region" description="Helical" evidence="18">
    <location>
        <begin position="951"/>
        <end position="974"/>
    </location>
</feature>
<evidence type="ECO:0000313" key="21">
    <source>
        <dbReference type="EMBL" id="KAG0140770.1"/>
    </source>
</evidence>
<dbReference type="Gene3D" id="3.30.70.100">
    <property type="match status" value="2"/>
</dbReference>
<dbReference type="InterPro" id="IPR036163">
    <property type="entry name" value="HMA_dom_sf"/>
</dbReference>
<keyword evidence="14" id="KW-0186">Copper</keyword>
<feature type="transmembrane region" description="Helical" evidence="18">
    <location>
        <begin position="353"/>
        <end position="379"/>
    </location>
</feature>
<feature type="transmembrane region" description="Helical" evidence="18">
    <location>
        <begin position="590"/>
        <end position="612"/>
    </location>
</feature>
<dbReference type="FunFam" id="2.70.150.10:FF:000002">
    <property type="entry name" value="Copper-transporting ATPase 1, putative"/>
    <property type="match status" value="1"/>
</dbReference>
<dbReference type="InterPro" id="IPR017969">
    <property type="entry name" value="Heavy-metal-associated_CS"/>
</dbReference>
<evidence type="ECO:0000256" key="3">
    <source>
        <dbReference type="ARBA" id="ARBA00012517"/>
    </source>
</evidence>
<feature type="transmembrane region" description="Helical" evidence="18">
    <location>
        <begin position="391"/>
        <end position="408"/>
    </location>
</feature>
<dbReference type="SUPFAM" id="SSF56784">
    <property type="entry name" value="HAD-like"/>
    <property type="match status" value="1"/>
</dbReference>
<dbReference type="InterPro" id="IPR023299">
    <property type="entry name" value="ATPase_P-typ_cyto_dom_N"/>
</dbReference>
<keyword evidence="11" id="KW-0460">Magnesium</keyword>
<evidence type="ECO:0000256" key="14">
    <source>
        <dbReference type="ARBA" id="ARBA00023008"/>
    </source>
</evidence>